<organism evidence="12 13">
    <name type="scientific">Penaeus vannamei</name>
    <name type="common">Whiteleg shrimp</name>
    <name type="synonym">Litopenaeus vannamei</name>
    <dbReference type="NCBI Taxonomy" id="6689"/>
    <lineage>
        <taxon>Eukaryota</taxon>
        <taxon>Metazoa</taxon>
        <taxon>Ecdysozoa</taxon>
        <taxon>Arthropoda</taxon>
        <taxon>Crustacea</taxon>
        <taxon>Multicrustacea</taxon>
        <taxon>Malacostraca</taxon>
        <taxon>Eumalacostraca</taxon>
        <taxon>Eucarida</taxon>
        <taxon>Decapoda</taxon>
        <taxon>Dendrobranchiata</taxon>
        <taxon>Penaeoidea</taxon>
        <taxon>Penaeidae</taxon>
        <taxon>Penaeus</taxon>
    </lineage>
</organism>
<dbReference type="InterPro" id="IPR013883">
    <property type="entry name" value="TF_Iwr1_dom"/>
</dbReference>
<evidence type="ECO:0000259" key="11">
    <source>
        <dbReference type="Pfam" id="PF08574"/>
    </source>
</evidence>
<feature type="compositionally biased region" description="Acidic residues" evidence="10">
    <location>
        <begin position="212"/>
        <end position="228"/>
    </location>
</feature>
<comment type="caution">
    <text evidence="12">The sequence shown here is derived from an EMBL/GenBank/DDBJ whole genome shotgun (WGS) entry which is preliminary data.</text>
</comment>
<dbReference type="Proteomes" id="UP000283509">
    <property type="component" value="Unassembled WGS sequence"/>
</dbReference>
<evidence type="ECO:0000313" key="12">
    <source>
        <dbReference type="EMBL" id="ROT78286.1"/>
    </source>
</evidence>
<dbReference type="PANTHER" id="PTHR31196:SF2">
    <property type="entry name" value="RNA POLYMERASE II NUCLEAR LOCALIZATION PROTEIN SLC7A6OS-RELATED"/>
    <property type="match status" value="1"/>
</dbReference>
<sequence>MMATIIRIKRRHDEEPTENIIVKAKRSRVEEEDGAAALCESSPESSHTIMTRVGTVNSKEDDVQQHVLKVMKEHKTGWQLREQYKKLGNAHSIKASVKEAVKNRVNSKRYKIVAACRGIEDKTDQKGNCQIGEKKDVDESETAVAITTEEYKLYDAMLPEIDTKEDVITCNGIPMETEKYVYDIYYTPQSVDWIENICEIEKHHLQLYNGSDSEDEDALQDDDDENDENNWRNDYPDESDDSHYSDEIDYLNAQIRKVTGKSYDTDESYDVDEYEEDFDEDGNLIECGYPDSGMKLRRGIREMLSNDENDSDSD</sequence>
<dbReference type="STRING" id="6689.A0A423TP88"/>
<keyword evidence="7" id="KW-0963">Cytoplasm</keyword>
<dbReference type="Pfam" id="PF08574">
    <property type="entry name" value="Iwr1"/>
    <property type="match status" value="1"/>
</dbReference>
<protein>
    <recommendedName>
        <fullName evidence="5">Probable RNA polymerase II nuclear localization protein SLC7A6OS</fullName>
    </recommendedName>
</protein>
<evidence type="ECO:0000256" key="8">
    <source>
        <dbReference type="ARBA" id="ARBA00022927"/>
    </source>
</evidence>
<dbReference type="GO" id="GO:0032502">
    <property type="term" value="P:developmental process"/>
    <property type="evidence" value="ECO:0007669"/>
    <property type="project" value="TreeGrafter"/>
</dbReference>
<reference evidence="12 13" key="1">
    <citation type="submission" date="2018-04" db="EMBL/GenBank/DDBJ databases">
        <authorList>
            <person name="Zhang X."/>
            <person name="Yuan J."/>
            <person name="Li F."/>
            <person name="Xiang J."/>
        </authorList>
    </citation>
    <scope>NUCLEOTIDE SEQUENCE [LARGE SCALE GENOMIC DNA]</scope>
    <source>
        <tissue evidence="12">Muscle</tissue>
    </source>
</reference>
<evidence type="ECO:0000256" key="3">
    <source>
        <dbReference type="ARBA" id="ARBA00004496"/>
    </source>
</evidence>
<dbReference type="InterPro" id="IPR040218">
    <property type="entry name" value="SLC7A6OS"/>
</dbReference>
<dbReference type="AlphaFoldDB" id="A0A423TP88"/>
<evidence type="ECO:0000256" key="5">
    <source>
        <dbReference type="ARBA" id="ARBA00017036"/>
    </source>
</evidence>
<accession>A0A423TP88</accession>
<evidence type="ECO:0000256" key="2">
    <source>
        <dbReference type="ARBA" id="ARBA00004123"/>
    </source>
</evidence>
<dbReference type="EMBL" id="QCYY01001403">
    <property type="protein sequence ID" value="ROT78286.1"/>
    <property type="molecule type" value="Genomic_DNA"/>
</dbReference>
<proteinExistence type="inferred from homology"/>
<evidence type="ECO:0000256" key="10">
    <source>
        <dbReference type="SAM" id="MobiDB-lite"/>
    </source>
</evidence>
<evidence type="ECO:0000256" key="6">
    <source>
        <dbReference type="ARBA" id="ARBA00022448"/>
    </source>
</evidence>
<keyword evidence="6" id="KW-0813">Transport</keyword>
<comment type="function">
    <text evidence="1">Directs RNA polymerase II nuclear import.</text>
</comment>
<dbReference type="GO" id="GO:0005634">
    <property type="term" value="C:nucleus"/>
    <property type="evidence" value="ECO:0007669"/>
    <property type="project" value="UniProtKB-SubCell"/>
</dbReference>
<keyword evidence="8" id="KW-0653">Protein transport</keyword>
<evidence type="ECO:0000256" key="4">
    <source>
        <dbReference type="ARBA" id="ARBA00010218"/>
    </source>
</evidence>
<evidence type="ECO:0000256" key="7">
    <source>
        <dbReference type="ARBA" id="ARBA00022490"/>
    </source>
</evidence>
<evidence type="ECO:0000256" key="1">
    <source>
        <dbReference type="ARBA" id="ARBA00003202"/>
    </source>
</evidence>
<feature type="region of interest" description="Disordered" evidence="10">
    <location>
        <begin position="211"/>
        <end position="244"/>
    </location>
</feature>
<reference evidence="12 13" key="2">
    <citation type="submission" date="2019-01" db="EMBL/GenBank/DDBJ databases">
        <title>The decoding of complex shrimp genome reveals the adaptation for benthos swimmer, frequently molting mechanism and breeding impact on genome.</title>
        <authorList>
            <person name="Sun Y."/>
            <person name="Gao Y."/>
            <person name="Yu Y."/>
        </authorList>
    </citation>
    <scope>NUCLEOTIDE SEQUENCE [LARGE SCALE GENOMIC DNA]</scope>
    <source>
        <tissue evidence="12">Muscle</tissue>
    </source>
</reference>
<feature type="compositionally biased region" description="Basic and acidic residues" evidence="10">
    <location>
        <begin position="229"/>
        <end position="244"/>
    </location>
</feature>
<name>A0A423TP88_PENVA</name>
<evidence type="ECO:0000313" key="13">
    <source>
        <dbReference type="Proteomes" id="UP000283509"/>
    </source>
</evidence>
<evidence type="ECO:0000256" key="9">
    <source>
        <dbReference type="ARBA" id="ARBA00023242"/>
    </source>
</evidence>
<feature type="domain" description="Transcription factor Iwr1" evidence="11">
    <location>
        <begin position="179"/>
        <end position="238"/>
    </location>
</feature>
<keyword evidence="9" id="KW-0539">Nucleus</keyword>
<dbReference type="PANTHER" id="PTHR31196">
    <property type="entry name" value="RNA POLYMERASE II NUCLEAR LOCALIZATION PROTEIN SLC7A6OS-RELATED"/>
    <property type="match status" value="1"/>
</dbReference>
<gene>
    <name evidence="12" type="ORF">C7M84_003016</name>
</gene>
<dbReference type="GO" id="GO:0005737">
    <property type="term" value="C:cytoplasm"/>
    <property type="evidence" value="ECO:0007669"/>
    <property type="project" value="UniProtKB-SubCell"/>
</dbReference>
<dbReference type="GO" id="GO:0015031">
    <property type="term" value="P:protein transport"/>
    <property type="evidence" value="ECO:0007669"/>
    <property type="project" value="UniProtKB-KW"/>
</dbReference>
<comment type="similarity">
    <text evidence="4">Belongs to the IWR1/SLC7A6OS family.</text>
</comment>
<dbReference type="OrthoDB" id="6255506at2759"/>
<comment type="subcellular location">
    <subcellularLocation>
        <location evidence="3">Cytoplasm</location>
    </subcellularLocation>
    <subcellularLocation>
        <location evidence="2">Nucleus</location>
    </subcellularLocation>
</comment>
<keyword evidence="13" id="KW-1185">Reference proteome</keyword>